<dbReference type="PATRIC" id="fig|158500.4.peg.461"/>
<comment type="caution">
    <text evidence="2">The sequence shown here is derived from an EMBL/GenBank/DDBJ whole genome shotgun (WGS) entry which is preliminary data.</text>
</comment>
<sequence length="170" mass="18220">MIRIGIKRPWLAVTLACGLGAATPALAQSAVPEAPHTVVAPPTARPSEAQKLRRMDIMLMVTGLRCRTTADDFMEDYGKFTSSHMSELNEANAQLRAELGDAADASGGPLDRMSVVMANEYGGGHPWLSCHQLRSITQGLATVQGRATLVEVAGQLLERQPPILMALAMR</sequence>
<accession>A0A031K6N5</accession>
<organism evidence="2 3">
    <name type="scientific">Novosphingobium resinovorum</name>
    <dbReference type="NCBI Taxonomy" id="158500"/>
    <lineage>
        <taxon>Bacteria</taxon>
        <taxon>Pseudomonadati</taxon>
        <taxon>Pseudomonadota</taxon>
        <taxon>Alphaproteobacteria</taxon>
        <taxon>Sphingomonadales</taxon>
        <taxon>Sphingomonadaceae</taxon>
        <taxon>Novosphingobium</taxon>
    </lineage>
</organism>
<dbReference type="GO" id="GO:0016787">
    <property type="term" value="F:hydrolase activity"/>
    <property type="evidence" value="ECO:0007669"/>
    <property type="project" value="UniProtKB-KW"/>
</dbReference>
<dbReference type="EMBL" id="JFYZ01000001">
    <property type="protein sequence ID" value="EZP84688.1"/>
    <property type="molecule type" value="Genomic_DNA"/>
</dbReference>
<protein>
    <submittedName>
        <fullName evidence="2">S-adenosyl-L-homocysteine hydrolase</fullName>
    </submittedName>
</protein>
<dbReference type="eggNOG" id="ENOG502ZXKW">
    <property type="taxonomic scope" value="Bacteria"/>
</dbReference>
<evidence type="ECO:0000256" key="1">
    <source>
        <dbReference type="SAM" id="SignalP"/>
    </source>
</evidence>
<feature type="signal peptide" evidence="1">
    <location>
        <begin position="1"/>
        <end position="27"/>
    </location>
</feature>
<keyword evidence="1" id="KW-0732">Signal</keyword>
<feature type="chain" id="PRO_5001552178" evidence="1">
    <location>
        <begin position="28"/>
        <end position="170"/>
    </location>
</feature>
<gene>
    <name evidence="2" type="ORF">BV97_00446</name>
</gene>
<dbReference type="RefSeq" id="WP_008829669.1">
    <property type="nucleotide sequence ID" value="NZ_CP017075.1"/>
</dbReference>
<dbReference type="Proteomes" id="UP000024329">
    <property type="component" value="Unassembled WGS sequence"/>
</dbReference>
<dbReference type="OrthoDB" id="7473015at2"/>
<reference evidence="2 3" key="1">
    <citation type="submission" date="2014-03" db="EMBL/GenBank/DDBJ databases">
        <title>Whole genome sequence of Novosphingobium resinovorum KF1.</title>
        <authorList>
            <person name="Gan H.M."/>
            <person name="Gan H.Y."/>
            <person name="Chew T.H."/>
            <person name="Savka M.A."/>
        </authorList>
    </citation>
    <scope>NUCLEOTIDE SEQUENCE [LARGE SCALE GENOMIC DNA]</scope>
    <source>
        <strain evidence="2 3">KF1</strain>
    </source>
</reference>
<keyword evidence="2" id="KW-0378">Hydrolase</keyword>
<proteinExistence type="predicted"/>
<name>A0A031K6N5_9SPHN</name>
<dbReference type="AlphaFoldDB" id="A0A031K6N5"/>
<evidence type="ECO:0000313" key="2">
    <source>
        <dbReference type="EMBL" id="EZP84688.1"/>
    </source>
</evidence>
<evidence type="ECO:0000313" key="3">
    <source>
        <dbReference type="Proteomes" id="UP000024329"/>
    </source>
</evidence>